<keyword evidence="1" id="KW-0472">Membrane</keyword>
<evidence type="ECO:0000256" key="1">
    <source>
        <dbReference type="SAM" id="Phobius"/>
    </source>
</evidence>
<sequence>MSKNCTRSIIRFVVFFTCLVGGSIFNPAFRFTFSVFLFVFLTLTLFNFFVFIYDIHLITVNLHV</sequence>
<feature type="transmembrane region" description="Helical" evidence="1">
    <location>
        <begin position="12"/>
        <end position="29"/>
    </location>
</feature>
<dbReference type="EMBL" id="MNCJ02000331">
    <property type="protein sequence ID" value="KAF5759108.1"/>
    <property type="molecule type" value="Genomic_DNA"/>
</dbReference>
<dbReference type="AlphaFoldDB" id="A0A9K3DR05"/>
<evidence type="ECO:0000313" key="3">
    <source>
        <dbReference type="Proteomes" id="UP000215914"/>
    </source>
</evidence>
<dbReference type="Proteomes" id="UP000215914">
    <property type="component" value="Unassembled WGS sequence"/>
</dbReference>
<evidence type="ECO:0000313" key="2">
    <source>
        <dbReference type="EMBL" id="KAF5759108.1"/>
    </source>
</evidence>
<keyword evidence="3" id="KW-1185">Reference proteome</keyword>
<name>A0A9K3DR05_HELAN</name>
<accession>A0A9K3DR05</accession>
<organism evidence="2 3">
    <name type="scientific">Helianthus annuus</name>
    <name type="common">Common sunflower</name>
    <dbReference type="NCBI Taxonomy" id="4232"/>
    <lineage>
        <taxon>Eukaryota</taxon>
        <taxon>Viridiplantae</taxon>
        <taxon>Streptophyta</taxon>
        <taxon>Embryophyta</taxon>
        <taxon>Tracheophyta</taxon>
        <taxon>Spermatophyta</taxon>
        <taxon>Magnoliopsida</taxon>
        <taxon>eudicotyledons</taxon>
        <taxon>Gunneridae</taxon>
        <taxon>Pentapetalae</taxon>
        <taxon>asterids</taxon>
        <taxon>campanulids</taxon>
        <taxon>Asterales</taxon>
        <taxon>Asteraceae</taxon>
        <taxon>Asteroideae</taxon>
        <taxon>Heliantheae alliance</taxon>
        <taxon>Heliantheae</taxon>
        <taxon>Helianthus</taxon>
    </lineage>
</organism>
<reference evidence="2" key="2">
    <citation type="submission" date="2020-06" db="EMBL/GenBank/DDBJ databases">
        <title>Helianthus annuus Genome sequencing and assembly Release 2.</title>
        <authorList>
            <person name="Gouzy J."/>
            <person name="Langlade N."/>
            <person name="Munos S."/>
        </authorList>
    </citation>
    <scope>NUCLEOTIDE SEQUENCE</scope>
    <source>
        <tissue evidence="2">Leaves</tissue>
    </source>
</reference>
<gene>
    <name evidence="2" type="ORF">HanXRQr2_Chr16g0737251</name>
</gene>
<keyword evidence="1" id="KW-0812">Transmembrane</keyword>
<feature type="transmembrane region" description="Helical" evidence="1">
    <location>
        <begin position="35"/>
        <end position="53"/>
    </location>
</feature>
<proteinExistence type="predicted"/>
<dbReference type="Gramene" id="mRNA:HanXRQr2_Chr16g0737251">
    <property type="protein sequence ID" value="CDS:HanXRQr2_Chr16g0737251.1"/>
    <property type="gene ID" value="HanXRQr2_Chr16g0737251"/>
</dbReference>
<keyword evidence="1" id="KW-1133">Transmembrane helix</keyword>
<comment type="caution">
    <text evidence="2">The sequence shown here is derived from an EMBL/GenBank/DDBJ whole genome shotgun (WGS) entry which is preliminary data.</text>
</comment>
<protein>
    <submittedName>
        <fullName evidence="2">Uncharacterized protein</fullName>
    </submittedName>
</protein>
<reference evidence="2" key="1">
    <citation type="journal article" date="2017" name="Nature">
        <title>The sunflower genome provides insights into oil metabolism, flowering and Asterid evolution.</title>
        <authorList>
            <person name="Badouin H."/>
            <person name="Gouzy J."/>
            <person name="Grassa C.J."/>
            <person name="Murat F."/>
            <person name="Staton S.E."/>
            <person name="Cottret L."/>
            <person name="Lelandais-Briere C."/>
            <person name="Owens G.L."/>
            <person name="Carrere S."/>
            <person name="Mayjonade B."/>
            <person name="Legrand L."/>
            <person name="Gill N."/>
            <person name="Kane N.C."/>
            <person name="Bowers J.E."/>
            <person name="Hubner S."/>
            <person name="Bellec A."/>
            <person name="Berard A."/>
            <person name="Berges H."/>
            <person name="Blanchet N."/>
            <person name="Boniface M.C."/>
            <person name="Brunel D."/>
            <person name="Catrice O."/>
            <person name="Chaidir N."/>
            <person name="Claudel C."/>
            <person name="Donnadieu C."/>
            <person name="Faraut T."/>
            <person name="Fievet G."/>
            <person name="Helmstetter N."/>
            <person name="King M."/>
            <person name="Knapp S.J."/>
            <person name="Lai Z."/>
            <person name="Le Paslier M.C."/>
            <person name="Lippi Y."/>
            <person name="Lorenzon L."/>
            <person name="Mandel J.R."/>
            <person name="Marage G."/>
            <person name="Marchand G."/>
            <person name="Marquand E."/>
            <person name="Bret-Mestries E."/>
            <person name="Morien E."/>
            <person name="Nambeesan S."/>
            <person name="Nguyen T."/>
            <person name="Pegot-Espagnet P."/>
            <person name="Pouilly N."/>
            <person name="Raftis F."/>
            <person name="Sallet E."/>
            <person name="Schiex T."/>
            <person name="Thomas J."/>
            <person name="Vandecasteele C."/>
            <person name="Vares D."/>
            <person name="Vear F."/>
            <person name="Vautrin S."/>
            <person name="Crespi M."/>
            <person name="Mangin B."/>
            <person name="Burke J.M."/>
            <person name="Salse J."/>
            <person name="Munos S."/>
            <person name="Vincourt P."/>
            <person name="Rieseberg L.H."/>
            <person name="Langlade N.B."/>
        </authorList>
    </citation>
    <scope>NUCLEOTIDE SEQUENCE</scope>
    <source>
        <tissue evidence="2">Leaves</tissue>
    </source>
</reference>